<dbReference type="InterPro" id="IPR043129">
    <property type="entry name" value="ATPase_NBD"/>
</dbReference>
<dbReference type="PANTHER" id="PTHR34847">
    <property type="entry name" value="NODULATION PROTEIN U"/>
    <property type="match status" value="1"/>
</dbReference>
<protein>
    <submittedName>
        <fullName evidence="4">Predicted carbamoyl transferase, NodU family</fullName>
    </submittedName>
</protein>
<sequence length="716" mass="79702">MSKPIYVLGTNLSHDGSACLLKDGEICVAIEKERITRKKHDGMNDTAAIQYCLNAAGITINEVDLVVQNALYGGSFDYGNGSFKGPRIFTDDIKVPVVTISHHLAHAYSTIGTNPFEGDFNVLVIDGSGSPFCECIDLEGAFIPDSEKIHADVSHLYFEKDSFYTYQNGCLTPVIKDFSPYGVFYKNAPVEPYTMHSLGSAYQAISHYCFRNMSDVGKLMGLAPYGKPGVIKEDIFHLRGGRVFINYDLMKSLNRPAGTHSEFKRNFTYYANIAYKMQEEIERAILYLVEDRLNRGVGNKLCYAGGVALNAVANNLILKNTSVSDLYIQPAAGDNGIAIGCAYYGWLEVMKRERKIKASRSTCFGQTYSQEEVKKAIYSYSNTHHRDNIRTRIDNFFRLIKQHAATGKAKGAVSLIEFNISDYCRYQLKVSDSGVYIEVDGEGRADCIVNIDAHQLGAVIMDPLYSGILLDAGNVRVSHPPSIGLLGKVVDLGKVFGNKELFNGTLHRSIIEQVIYSDNYIKQAAQLLAAGKVIGWFQGGAEFGPRALGRRSILADPRNSGVRDYINTEIKFREDFRPFAPAVLREDVGTYFITDRESPYMILVDDVKPEWHQQIQSIVHRNNTSRIQTVTADWSPEFYQLLVEFKALTGISLLLNTSLNKRGMPIVETPAEAIDFFHSCKLDHLVIGNYIIGKELQPANNGPANHLLAVNRSVSE</sequence>
<dbReference type="InterPro" id="IPR038152">
    <property type="entry name" value="Carbam_trans_C_sf"/>
</dbReference>
<dbReference type="EMBL" id="FUZZ01000008">
    <property type="protein sequence ID" value="SKD10516.1"/>
    <property type="molecule type" value="Genomic_DNA"/>
</dbReference>
<dbReference type="Gene3D" id="3.30.420.40">
    <property type="match status" value="1"/>
</dbReference>
<comment type="similarity">
    <text evidence="1">Belongs to the NodU/CmcH family.</text>
</comment>
<dbReference type="Pfam" id="PF02543">
    <property type="entry name" value="Carbam_trans_N"/>
    <property type="match status" value="2"/>
</dbReference>
<dbReference type="RefSeq" id="WP_079473680.1">
    <property type="nucleotide sequence ID" value="NZ_FUZZ01000008.1"/>
</dbReference>
<feature type="domain" description="Carbamoyltransferase C-terminal" evidence="3">
    <location>
        <begin position="525"/>
        <end position="694"/>
    </location>
</feature>
<dbReference type="InterPro" id="IPR051338">
    <property type="entry name" value="NodU/CmcH_Carbamoyltrnsfr"/>
</dbReference>
<dbReference type="SUPFAM" id="SSF53067">
    <property type="entry name" value="Actin-like ATPase domain"/>
    <property type="match status" value="1"/>
</dbReference>
<dbReference type="PANTHER" id="PTHR34847:SF1">
    <property type="entry name" value="NODULATION PROTEIN U"/>
    <property type="match status" value="1"/>
</dbReference>
<gene>
    <name evidence="4" type="ORF">SAMN05660461_6436</name>
</gene>
<feature type="domain" description="Carbamoyltransferase" evidence="2">
    <location>
        <begin position="9"/>
        <end position="68"/>
    </location>
</feature>
<evidence type="ECO:0000259" key="2">
    <source>
        <dbReference type="Pfam" id="PF02543"/>
    </source>
</evidence>
<dbReference type="STRING" id="393003.SAMN05660461_6436"/>
<accession>A0A1T5PCV8</accession>
<dbReference type="AlphaFoldDB" id="A0A1T5PCV8"/>
<dbReference type="Proteomes" id="UP000190166">
    <property type="component" value="Unassembled WGS sequence"/>
</dbReference>
<proteinExistence type="inferred from homology"/>
<evidence type="ECO:0000259" key="3">
    <source>
        <dbReference type="Pfam" id="PF16861"/>
    </source>
</evidence>
<dbReference type="CDD" id="cd24098">
    <property type="entry name" value="ASKHA_NBD_TobZ_N"/>
    <property type="match status" value="1"/>
</dbReference>
<dbReference type="InterPro" id="IPR031730">
    <property type="entry name" value="Carbam_trans_C"/>
</dbReference>
<name>A0A1T5PCV8_9BACT</name>
<dbReference type="GO" id="GO:0016740">
    <property type="term" value="F:transferase activity"/>
    <property type="evidence" value="ECO:0007669"/>
    <property type="project" value="UniProtKB-KW"/>
</dbReference>
<evidence type="ECO:0000313" key="5">
    <source>
        <dbReference type="Proteomes" id="UP000190166"/>
    </source>
</evidence>
<dbReference type="InterPro" id="IPR003696">
    <property type="entry name" value="Carbtransf_dom"/>
</dbReference>
<keyword evidence="5" id="KW-1185">Reference proteome</keyword>
<feature type="domain" description="Carbamoyltransferase" evidence="2">
    <location>
        <begin position="94"/>
        <end position="342"/>
    </location>
</feature>
<organism evidence="4 5">
    <name type="scientific">Chitinophaga ginsengisegetis</name>
    <dbReference type="NCBI Taxonomy" id="393003"/>
    <lineage>
        <taxon>Bacteria</taxon>
        <taxon>Pseudomonadati</taxon>
        <taxon>Bacteroidota</taxon>
        <taxon>Chitinophagia</taxon>
        <taxon>Chitinophagales</taxon>
        <taxon>Chitinophagaceae</taxon>
        <taxon>Chitinophaga</taxon>
    </lineage>
</organism>
<dbReference type="Pfam" id="PF16861">
    <property type="entry name" value="Carbam_trans_C"/>
    <property type="match status" value="1"/>
</dbReference>
<dbReference type="Gene3D" id="3.90.870.20">
    <property type="entry name" value="Carbamoyltransferase, C-terminal domain"/>
    <property type="match status" value="1"/>
</dbReference>
<evidence type="ECO:0000313" key="4">
    <source>
        <dbReference type="EMBL" id="SKD10516.1"/>
    </source>
</evidence>
<keyword evidence="4" id="KW-0808">Transferase</keyword>
<reference evidence="4 5" key="1">
    <citation type="submission" date="2017-02" db="EMBL/GenBank/DDBJ databases">
        <authorList>
            <person name="Peterson S.W."/>
        </authorList>
    </citation>
    <scope>NUCLEOTIDE SEQUENCE [LARGE SCALE GENOMIC DNA]</scope>
    <source>
        <strain evidence="4 5">DSM 18108</strain>
    </source>
</reference>
<evidence type="ECO:0000256" key="1">
    <source>
        <dbReference type="ARBA" id="ARBA00006129"/>
    </source>
</evidence>